<dbReference type="AlphaFoldDB" id="A0A7V4U065"/>
<dbReference type="PANTHER" id="PTHR46390">
    <property type="entry name" value="MANNOSE-1-PHOSPHATE GUANYLYLTRANSFERASE"/>
    <property type="match status" value="1"/>
</dbReference>
<evidence type="ECO:0000256" key="1">
    <source>
        <dbReference type="ARBA" id="ARBA00006115"/>
    </source>
</evidence>
<evidence type="ECO:0000256" key="4">
    <source>
        <dbReference type="ARBA" id="ARBA00022695"/>
    </source>
</evidence>
<accession>A0A7V4U065</accession>
<evidence type="ECO:0000256" key="6">
    <source>
        <dbReference type="ARBA" id="ARBA00023134"/>
    </source>
</evidence>
<dbReference type="SUPFAM" id="SSF159283">
    <property type="entry name" value="Guanosine diphospho-D-mannose pyrophosphorylase/mannose-6-phosphate isomerase linker domain"/>
    <property type="match status" value="1"/>
</dbReference>
<comment type="similarity">
    <text evidence="1">Belongs to the mannose-6-phosphate isomerase type 2 family.</text>
</comment>
<protein>
    <recommendedName>
        <fullName evidence="2">mannose-1-phosphate guanylyltransferase</fullName>
        <ecNumber evidence="2">2.7.7.13</ecNumber>
    </recommendedName>
</protein>
<evidence type="ECO:0000259" key="8">
    <source>
        <dbReference type="Pfam" id="PF00483"/>
    </source>
</evidence>
<dbReference type="PANTHER" id="PTHR46390:SF1">
    <property type="entry name" value="MANNOSE-1-PHOSPHATE GUANYLYLTRANSFERASE"/>
    <property type="match status" value="1"/>
</dbReference>
<dbReference type="GO" id="GO:0004475">
    <property type="term" value="F:mannose-1-phosphate guanylyltransferase (GTP) activity"/>
    <property type="evidence" value="ECO:0007669"/>
    <property type="project" value="UniProtKB-EC"/>
</dbReference>
<dbReference type="SUPFAM" id="SSF53448">
    <property type="entry name" value="Nucleotide-diphospho-sugar transferases"/>
    <property type="match status" value="1"/>
</dbReference>
<comment type="caution">
    <text evidence="10">The sequence shown here is derived from an EMBL/GenBank/DDBJ whole genome shotgun (WGS) entry which is preliminary data.</text>
</comment>
<sequence length="358" mass="40740">MYIVLMAGGIGTRFWPRSRSSRPKQMLNILGGDSMLRMTYNRIKGLTEDAKILVITNAELTDMVREDLPELPAQNIIAEPFGRNTAPCIGLATSIIQKRSGKEEVMVVLPADHLIEDEENFRETIRIAADYARQHQCLITMGITPTYPETGYGYIQKDKIISDDLGKTIFKVKTFAEKPNIDTAKRFIKSGDFLWNSGMFIWTTTSIMKNFDEHQPDLTDGLHLIRKAVDTPQMDEVIFDVYSKIKSISIDYGILEAASDVCVIEADFKWNDIGSWEAVYNISEKDKNGNAVIAEEHLLLGSKNNYFYSSKKLITAIDVENLVVVETDDAILICRKDRSQRVKDLVDTLRRREQHKYL</sequence>
<comment type="catalytic activity">
    <reaction evidence="7">
        <text>alpha-D-mannose 1-phosphate + GTP + H(+) = GDP-alpha-D-mannose + diphosphate</text>
        <dbReference type="Rhea" id="RHEA:15229"/>
        <dbReference type="ChEBI" id="CHEBI:15378"/>
        <dbReference type="ChEBI" id="CHEBI:33019"/>
        <dbReference type="ChEBI" id="CHEBI:37565"/>
        <dbReference type="ChEBI" id="CHEBI:57527"/>
        <dbReference type="ChEBI" id="CHEBI:58409"/>
        <dbReference type="EC" id="2.7.7.13"/>
    </reaction>
</comment>
<name>A0A7V4U065_CALAY</name>
<dbReference type="Gene3D" id="3.90.550.10">
    <property type="entry name" value="Spore Coat Polysaccharide Biosynthesis Protein SpsA, Chain A"/>
    <property type="match status" value="1"/>
</dbReference>
<keyword evidence="3" id="KW-0808">Transferase</keyword>
<dbReference type="EC" id="2.7.7.13" evidence="2"/>
<dbReference type="InterPro" id="IPR049577">
    <property type="entry name" value="GMPP_N"/>
</dbReference>
<dbReference type="InterPro" id="IPR051161">
    <property type="entry name" value="Mannose-6P_isomerase_type2"/>
</dbReference>
<feature type="domain" description="MannoseP isomerase/GMP-like beta-helix" evidence="9">
    <location>
        <begin position="296"/>
        <end position="349"/>
    </location>
</feature>
<evidence type="ECO:0000256" key="7">
    <source>
        <dbReference type="ARBA" id="ARBA00047343"/>
    </source>
</evidence>
<evidence type="ECO:0000256" key="5">
    <source>
        <dbReference type="ARBA" id="ARBA00022741"/>
    </source>
</evidence>
<dbReference type="GO" id="GO:0009298">
    <property type="term" value="P:GDP-mannose biosynthetic process"/>
    <property type="evidence" value="ECO:0007669"/>
    <property type="project" value="TreeGrafter"/>
</dbReference>
<dbReference type="InterPro" id="IPR005835">
    <property type="entry name" value="NTP_transferase_dom"/>
</dbReference>
<dbReference type="GO" id="GO:0005525">
    <property type="term" value="F:GTP binding"/>
    <property type="evidence" value="ECO:0007669"/>
    <property type="project" value="UniProtKB-KW"/>
</dbReference>
<dbReference type="Proteomes" id="UP000885779">
    <property type="component" value="Unassembled WGS sequence"/>
</dbReference>
<dbReference type="Pfam" id="PF00483">
    <property type="entry name" value="NTP_transferase"/>
    <property type="match status" value="1"/>
</dbReference>
<keyword evidence="5" id="KW-0547">Nucleotide-binding</keyword>
<dbReference type="FunFam" id="3.90.550.10:FF:000046">
    <property type="entry name" value="Mannose-1-phosphate guanylyltransferase (GDP)"/>
    <property type="match status" value="1"/>
</dbReference>
<evidence type="ECO:0000256" key="2">
    <source>
        <dbReference type="ARBA" id="ARBA00012387"/>
    </source>
</evidence>
<feature type="domain" description="Nucleotidyl transferase" evidence="8">
    <location>
        <begin position="4"/>
        <end position="287"/>
    </location>
</feature>
<gene>
    <name evidence="10" type="ORF">ENK44_07510</name>
</gene>
<evidence type="ECO:0000259" key="9">
    <source>
        <dbReference type="Pfam" id="PF22640"/>
    </source>
</evidence>
<dbReference type="InterPro" id="IPR054566">
    <property type="entry name" value="ManC/GMP-like_b-helix"/>
</dbReference>
<proteinExistence type="inferred from homology"/>
<dbReference type="EMBL" id="DRQG01000071">
    <property type="protein sequence ID" value="HGY55529.1"/>
    <property type="molecule type" value="Genomic_DNA"/>
</dbReference>
<dbReference type="CDD" id="cd02509">
    <property type="entry name" value="GDP-M1P_Guanylyltransferase"/>
    <property type="match status" value="1"/>
</dbReference>
<keyword evidence="4 10" id="KW-0548">Nucleotidyltransferase</keyword>
<reference evidence="10" key="1">
    <citation type="journal article" date="2020" name="mSystems">
        <title>Genome- and Community-Level Interaction Insights into Carbon Utilization and Element Cycling Functions of Hydrothermarchaeota in Hydrothermal Sediment.</title>
        <authorList>
            <person name="Zhou Z."/>
            <person name="Liu Y."/>
            <person name="Xu W."/>
            <person name="Pan J."/>
            <person name="Luo Z.H."/>
            <person name="Li M."/>
        </authorList>
    </citation>
    <scope>NUCLEOTIDE SEQUENCE [LARGE SCALE GENOMIC DNA]</scope>
    <source>
        <strain evidence="10">HyVt-577</strain>
    </source>
</reference>
<evidence type="ECO:0000313" key="10">
    <source>
        <dbReference type="EMBL" id="HGY55529.1"/>
    </source>
</evidence>
<dbReference type="InterPro" id="IPR029044">
    <property type="entry name" value="Nucleotide-diphossugar_trans"/>
</dbReference>
<evidence type="ECO:0000256" key="3">
    <source>
        <dbReference type="ARBA" id="ARBA00022679"/>
    </source>
</evidence>
<dbReference type="Pfam" id="PF22640">
    <property type="entry name" value="ManC_GMP_beta-helix"/>
    <property type="match status" value="1"/>
</dbReference>
<keyword evidence="6" id="KW-0342">GTP-binding</keyword>
<organism evidence="10">
    <name type="scientific">Caldithrix abyssi</name>
    <dbReference type="NCBI Taxonomy" id="187145"/>
    <lineage>
        <taxon>Bacteria</taxon>
        <taxon>Pseudomonadati</taxon>
        <taxon>Calditrichota</taxon>
        <taxon>Calditrichia</taxon>
        <taxon>Calditrichales</taxon>
        <taxon>Calditrichaceae</taxon>
        <taxon>Caldithrix</taxon>
    </lineage>
</organism>